<organism evidence="9 10">
    <name type="scientific">Candidatus Schekmanbacteria bacterium RBG_16_38_11</name>
    <dbReference type="NCBI Taxonomy" id="1817880"/>
    <lineage>
        <taxon>Bacteria</taxon>
        <taxon>Candidatus Schekmaniibacteriota</taxon>
    </lineage>
</organism>
<dbReference type="PANTHER" id="PTHR42798:SF7">
    <property type="entry name" value="ALPHA-D-RIBOSE 1-METHYLPHOSPHONATE 5-TRIPHOSPHATE SYNTHASE SUBUNIT PHNL"/>
    <property type="match status" value="1"/>
</dbReference>
<dbReference type="PROSITE" id="PS00211">
    <property type="entry name" value="ABC_TRANSPORTER_1"/>
    <property type="match status" value="1"/>
</dbReference>
<keyword evidence="7" id="KW-0472">Membrane</keyword>
<protein>
    <submittedName>
        <fullName evidence="9">Lipoprotein releasing system, ATP-binding protein</fullName>
    </submittedName>
</protein>
<dbReference type="GO" id="GO:0016020">
    <property type="term" value="C:membrane"/>
    <property type="evidence" value="ECO:0007669"/>
    <property type="project" value="InterPro"/>
</dbReference>
<keyword evidence="5 9" id="KW-0067">ATP-binding</keyword>
<reference evidence="9 10" key="1">
    <citation type="journal article" date="2016" name="Nat. Commun.">
        <title>Thousands of microbial genomes shed light on interconnected biogeochemical processes in an aquifer system.</title>
        <authorList>
            <person name="Anantharaman K."/>
            <person name="Brown C.T."/>
            <person name="Hug L.A."/>
            <person name="Sharon I."/>
            <person name="Castelle C.J."/>
            <person name="Probst A.J."/>
            <person name="Thomas B.C."/>
            <person name="Singh A."/>
            <person name="Wilkins M.J."/>
            <person name="Karaoz U."/>
            <person name="Brodie E.L."/>
            <person name="Williams K.H."/>
            <person name="Hubbard S.S."/>
            <person name="Banfield J.F."/>
        </authorList>
    </citation>
    <scope>NUCLEOTIDE SEQUENCE [LARGE SCALE GENOMIC DNA]</scope>
</reference>
<keyword evidence="4" id="KW-0547">Nucleotide-binding</keyword>
<dbReference type="EMBL" id="MGDF01000143">
    <property type="protein sequence ID" value="OGL44459.1"/>
    <property type="molecule type" value="Genomic_DNA"/>
</dbReference>
<dbReference type="Pfam" id="PF00005">
    <property type="entry name" value="ABC_tran"/>
    <property type="match status" value="1"/>
</dbReference>
<dbReference type="GO" id="GO:0089705">
    <property type="term" value="P:protein localization to outer membrane"/>
    <property type="evidence" value="ECO:0007669"/>
    <property type="project" value="UniProtKB-ARBA"/>
</dbReference>
<evidence type="ECO:0000256" key="3">
    <source>
        <dbReference type="ARBA" id="ARBA00022475"/>
    </source>
</evidence>
<evidence type="ECO:0000256" key="2">
    <source>
        <dbReference type="ARBA" id="ARBA00022448"/>
    </source>
</evidence>
<dbReference type="GO" id="GO:0044874">
    <property type="term" value="P:lipoprotein localization to outer membrane"/>
    <property type="evidence" value="ECO:0007669"/>
    <property type="project" value="UniProtKB-ARBA"/>
</dbReference>
<evidence type="ECO:0000256" key="5">
    <source>
        <dbReference type="ARBA" id="ARBA00022840"/>
    </source>
</evidence>
<gene>
    <name evidence="9" type="ORF">A2149_02680</name>
</gene>
<keyword evidence="6" id="KW-1278">Translocase</keyword>
<name>A0A1F7RSC2_9BACT</name>
<sequence length="233" mass="25647">MNNSSILKAEGICKSFRSGDVVLDILKHLNINVKKGEMVAIVGASGVGKSTLLHILGLLDSPTSGKIFYEGANVSGLKENEIARFRNEKIGFVFQFHHLLNEFSALENVMIPALIKGLKKQEAKERAKDILKRVGLSERLEHKPGELSGGEQQRVAIARALVMKPMVVFTDEPTGNLDQKTGEAVFEILKKLNKESKETFIIVTHNQALAKQADRILELKDGNLVKVGMEYGA</sequence>
<comment type="caution">
    <text evidence="9">The sequence shown here is derived from an EMBL/GenBank/DDBJ whole genome shotgun (WGS) entry which is preliminary data.</text>
</comment>
<dbReference type="InterPro" id="IPR017911">
    <property type="entry name" value="MacB-like_ATP-bd"/>
</dbReference>
<dbReference type="InterPro" id="IPR003593">
    <property type="entry name" value="AAA+_ATPase"/>
</dbReference>
<dbReference type="NCBIfam" id="TIGR02211">
    <property type="entry name" value="LolD_lipo_ex"/>
    <property type="match status" value="1"/>
</dbReference>
<keyword evidence="2" id="KW-0813">Transport</keyword>
<keyword evidence="9" id="KW-0449">Lipoprotein</keyword>
<evidence type="ECO:0000256" key="1">
    <source>
        <dbReference type="ARBA" id="ARBA00005417"/>
    </source>
</evidence>
<evidence type="ECO:0000313" key="10">
    <source>
        <dbReference type="Proteomes" id="UP000178435"/>
    </source>
</evidence>
<keyword evidence="3" id="KW-1003">Cell membrane</keyword>
<dbReference type="InterPro" id="IPR027417">
    <property type="entry name" value="P-loop_NTPase"/>
</dbReference>
<dbReference type="Gene3D" id="3.40.50.300">
    <property type="entry name" value="P-loop containing nucleotide triphosphate hydrolases"/>
    <property type="match status" value="1"/>
</dbReference>
<dbReference type="SMART" id="SM00382">
    <property type="entry name" value="AAA"/>
    <property type="match status" value="1"/>
</dbReference>
<evidence type="ECO:0000256" key="4">
    <source>
        <dbReference type="ARBA" id="ARBA00022741"/>
    </source>
</evidence>
<dbReference type="CDD" id="cd03255">
    <property type="entry name" value="ABC_MJ0796_LolCDE_FtsE"/>
    <property type="match status" value="1"/>
</dbReference>
<comment type="similarity">
    <text evidence="1">Belongs to the ABC transporter superfamily.</text>
</comment>
<dbReference type="InterPro" id="IPR017871">
    <property type="entry name" value="ABC_transporter-like_CS"/>
</dbReference>
<dbReference type="SUPFAM" id="SSF52540">
    <property type="entry name" value="P-loop containing nucleoside triphosphate hydrolases"/>
    <property type="match status" value="1"/>
</dbReference>
<dbReference type="GO" id="GO:0016887">
    <property type="term" value="F:ATP hydrolysis activity"/>
    <property type="evidence" value="ECO:0007669"/>
    <property type="project" value="InterPro"/>
</dbReference>
<evidence type="ECO:0000259" key="8">
    <source>
        <dbReference type="PROSITE" id="PS50893"/>
    </source>
</evidence>
<dbReference type="InterPro" id="IPR003439">
    <property type="entry name" value="ABC_transporter-like_ATP-bd"/>
</dbReference>
<dbReference type="GO" id="GO:0005524">
    <property type="term" value="F:ATP binding"/>
    <property type="evidence" value="ECO:0007669"/>
    <property type="project" value="UniProtKB-KW"/>
</dbReference>
<proteinExistence type="inferred from homology"/>
<evidence type="ECO:0000256" key="7">
    <source>
        <dbReference type="ARBA" id="ARBA00023136"/>
    </source>
</evidence>
<feature type="domain" description="ABC transporter" evidence="8">
    <location>
        <begin position="7"/>
        <end position="231"/>
    </location>
</feature>
<accession>A0A1F7RSC2</accession>
<dbReference type="PANTHER" id="PTHR42798">
    <property type="entry name" value="LIPOPROTEIN-RELEASING SYSTEM ATP-BINDING PROTEIN LOLD"/>
    <property type="match status" value="1"/>
</dbReference>
<dbReference type="AlphaFoldDB" id="A0A1F7RSC2"/>
<evidence type="ECO:0000256" key="6">
    <source>
        <dbReference type="ARBA" id="ARBA00022967"/>
    </source>
</evidence>
<dbReference type="PROSITE" id="PS50893">
    <property type="entry name" value="ABC_TRANSPORTER_2"/>
    <property type="match status" value="1"/>
</dbReference>
<dbReference type="Proteomes" id="UP000178435">
    <property type="component" value="Unassembled WGS sequence"/>
</dbReference>
<dbReference type="InterPro" id="IPR011924">
    <property type="entry name" value="LolD_lipo_ATP-bd"/>
</dbReference>
<dbReference type="FunFam" id="3.40.50.300:FF:000230">
    <property type="entry name" value="Lipoprotein-releasing system ATP-binding protein LolD"/>
    <property type="match status" value="1"/>
</dbReference>
<evidence type="ECO:0000313" key="9">
    <source>
        <dbReference type="EMBL" id="OGL44459.1"/>
    </source>
</evidence>